<dbReference type="EMBL" id="JBBWWR010000004">
    <property type="protein sequence ID" value="KAK8968284.1"/>
    <property type="molecule type" value="Genomic_DNA"/>
</dbReference>
<reference evidence="1 2" key="1">
    <citation type="journal article" date="2022" name="Nat. Plants">
        <title>Genomes of leafy and leafless Platanthera orchids illuminate the evolution of mycoheterotrophy.</title>
        <authorList>
            <person name="Li M.H."/>
            <person name="Liu K.W."/>
            <person name="Li Z."/>
            <person name="Lu H.C."/>
            <person name="Ye Q.L."/>
            <person name="Zhang D."/>
            <person name="Wang J.Y."/>
            <person name="Li Y.F."/>
            <person name="Zhong Z.M."/>
            <person name="Liu X."/>
            <person name="Yu X."/>
            <person name="Liu D.K."/>
            <person name="Tu X.D."/>
            <person name="Liu B."/>
            <person name="Hao Y."/>
            <person name="Liao X.Y."/>
            <person name="Jiang Y.T."/>
            <person name="Sun W.H."/>
            <person name="Chen J."/>
            <person name="Chen Y.Q."/>
            <person name="Ai Y."/>
            <person name="Zhai J.W."/>
            <person name="Wu S.S."/>
            <person name="Zhou Z."/>
            <person name="Hsiao Y.Y."/>
            <person name="Wu W.L."/>
            <person name="Chen Y.Y."/>
            <person name="Lin Y.F."/>
            <person name="Hsu J.L."/>
            <person name="Li C.Y."/>
            <person name="Wang Z.W."/>
            <person name="Zhao X."/>
            <person name="Zhong W.Y."/>
            <person name="Ma X.K."/>
            <person name="Ma L."/>
            <person name="Huang J."/>
            <person name="Chen G.Z."/>
            <person name="Huang M.Z."/>
            <person name="Huang L."/>
            <person name="Peng D.H."/>
            <person name="Luo Y.B."/>
            <person name="Zou S.Q."/>
            <person name="Chen S.P."/>
            <person name="Lan S."/>
            <person name="Tsai W.C."/>
            <person name="Van de Peer Y."/>
            <person name="Liu Z.J."/>
        </authorList>
    </citation>
    <scope>NUCLEOTIDE SEQUENCE [LARGE SCALE GENOMIC DNA]</scope>
    <source>
        <strain evidence="1">Lor288</strain>
    </source>
</reference>
<evidence type="ECO:0000313" key="2">
    <source>
        <dbReference type="Proteomes" id="UP001412067"/>
    </source>
</evidence>
<gene>
    <name evidence="1" type="ORF">KSP40_PGU013535</name>
</gene>
<sequence>MAFSAKTLARLMGRRRSSFIAGRSPEKLTGLHTPRINAAAQIGSPVSHALGDGGMGRRTFIGRFPCSAHSRWFLGVGDGEEGDVLCRSYEERVVMGYVWLLSMLA</sequence>
<dbReference type="Proteomes" id="UP001412067">
    <property type="component" value="Unassembled WGS sequence"/>
</dbReference>
<comment type="caution">
    <text evidence="1">The sequence shown here is derived from an EMBL/GenBank/DDBJ whole genome shotgun (WGS) entry which is preliminary data.</text>
</comment>
<organism evidence="1 2">
    <name type="scientific">Platanthera guangdongensis</name>
    <dbReference type="NCBI Taxonomy" id="2320717"/>
    <lineage>
        <taxon>Eukaryota</taxon>
        <taxon>Viridiplantae</taxon>
        <taxon>Streptophyta</taxon>
        <taxon>Embryophyta</taxon>
        <taxon>Tracheophyta</taxon>
        <taxon>Spermatophyta</taxon>
        <taxon>Magnoliopsida</taxon>
        <taxon>Liliopsida</taxon>
        <taxon>Asparagales</taxon>
        <taxon>Orchidaceae</taxon>
        <taxon>Orchidoideae</taxon>
        <taxon>Orchideae</taxon>
        <taxon>Orchidinae</taxon>
        <taxon>Platanthera</taxon>
    </lineage>
</organism>
<name>A0ABR2MXD7_9ASPA</name>
<protein>
    <submittedName>
        <fullName evidence="1">Uncharacterized protein</fullName>
    </submittedName>
</protein>
<evidence type="ECO:0000313" key="1">
    <source>
        <dbReference type="EMBL" id="KAK8968284.1"/>
    </source>
</evidence>
<keyword evidence="2" id="KW-1185">Reference proteome</keyword>
<accession>A0ABR2MXD7</accession>
<proteinExistence type="predicted"/>